<dbReference type="Proteomes" id="UP000822369">
    <property type="component" value="Chromosome 5"/>
</dbReference>
<dbReference type="GO" id="GO:0016020">
    <property type="term" value="C:membrane"/>
    <property type="evidence" value="ECO:0007669"/>
    <property type="project" value="UniProtKB-SubCell"/>
</dbReference>
<dbReference type="InterPro" id="IPR020977">
    <property type="entry name" value="Beta-casein-like"/>
</dbReference>
<comment type="similarity">
    <text evidence="2">Belongs to the TMEM54 family.</text>
</comment>
<dbReference type="Proteomes" id="UP000694548">
    <property type="component" value="Unassembled WGS sequence"/>
</dbReference>
<protein>
    <submittedName>
        <fullName evidence="8">Transmembrane protein 54-like</fullName>
    </submittedName>
    <submittedName>
        <fullName evidence="9">Transmembrane protein 54b</fullName>
    </submittedName>
</protein>
<evidence type="ECO:0000256" key="2">
    <source>
        <dbReference type="ARBA" id="ARBA00011030"/>
    </source>
</evidence>
<dbReference type="KEGG" id="nfu:107395014"/>
<evidence type="ECO:0000256" key="1">
    <source>
        <dbReference type="ARBA" id="ARBA00004141"/>
    </source>
</evidence>
<evidence type="ECO:0000256" key="5">
    <source>
        <dbReference type="ARBA" id="ARBA00023136"/>
    </source>
</evidence>
<evidence type="ECO:0000313" key="10">
    <source>
        <dbReference type="Proteomes" id="UP000694548"/>
    </source>
</evidence>
<evidence type="ECO:0000256" key="6">
    <source>
        <dbReference type="SAM" id="MobiDB-lite"/>
    </source>
</evidence>
<dbReference type="Ensembl" id="ENSNFUT00015049064.1">
    <property type="protein sequence ID" value="ENSNFUP00015047011.1"/>
    <property type="gene ID" value="ENSNFUG00015022228.1"/>
</dbReference>
<feature type="region of interest" description="Disordered" evidence="6">
    <location>
        <begin position="236"/>
        <end position="311"/>
    </location>
</feature>
<dbReference type="PANTHER" id="PTHR31258:SF5">
    <property type="entry name" value="TMEM54 PROTEIN-RELATED"/>
    <property type="match status" value="1"/>
</dbReference>
<sequence length="311" mass="34694">MAGAGVCCGRLEKPKVLMKMGLSVIVVGHVTFILGALVHGAVLRNTYQHERARFKDYAVSDVLALISGFLGVIVGILAIVLSKHKKSKGLTWSLFTFSLFSSLVAAASTVGLFVSMVTAIINGGWSLLTHCRFPDAIGYSSKTNECPFDPTRVYSTTLILWGPLIVMCFIQLVFSARCFAACVSFLGLPCSRTKKRHFTQTIHVVGPAKEAFQPPRIHNQPSKVYTELSRIHNNPAELCSGAPRQLPRAPPRHHSRQPHRSHSERQPLRQTHRERSRVEPREIRAGSRGEREREQLQPLRRAAPERSSFWI</sequence>
<keyword evidence="4 7" id="KW-1133">Transmembrane helix</keyword>
<feature type="transmembrane region" description="Helical" evidence="7">
    <location>
        <begin position="20"/>
        <end position="42"/>
    </location>
</feature>
<evidence type="ECO:0000256" key="7">
    <source>
        <dbReference type="SAM" id="Phobius"/>
    </source>
</evidence>
<dbReference type="GeneID" id="107395014"/>
<evidence type="ECO:0000256" key="3">
    <source>
        <dbReference type="ARBA" id="ARBA00022692"/>
    </source>
</evidence>
<dbReference type="AlphaFoldDB" id="A0A8C6PRP5"/>
<proteinExistence type="inferred from homology"/>
<evidence type="ECO:0000313" key="8">
    <source>
        <dbReference type="EMBL" id="KAF7223213.1"/>
    </source>
</evidence>
<reference evidence="8" key="1">
    <citation type="submission" date="2020-03" db="EMBL/GenBank/DDBJ databases">
        <title>Intra-Species Differences in Population Size shape Life History and Genome Evolution.</title>
        <authorList>
            <person name="Willemsen D."/>
            <person name="Cui R."/>
            <person name="Valenzano D.R."/>
        </authorList>
    </citation>
    <scope>NUCLEOTIDE SEQUENCE</scope>
    <source>
        <strain evidence="8">GRZ</strain>
        <tissue evidence="8">Whole</tissue>
    </source>
</reference>
<feature type="compositionally biased region" description="Basic residues" evidence="6">
    <location>
        <begin position="250"/>
        <end position="260"/>
    </location>
</feature>
<evidence type="ECO:0000313" key="9">
    <source>
        <dbReference type="Ensembl" id="ENSNFUP00015047011.1"/>
    </source>
</evidence>
<feature type="transmembrane region" description="Helical" evidence="7">
    <location>
        <begin position="158"/>
        <end position="188"/>
    </location>
</feature>
<dbReference type="GeneTree" id="ENSGT00390000004700"/>
<evidence type="ECO:0000256" key="4">
    <source>
        <dbReference type="ARBA" id="ARBA00022989"/>
    </source>
</evidence>
<comment type="subcellular location">
    <subcellularLocation>
        <location evidence="1">Membrane</location>
        <topology evidence="1">Multi-pass membrane protein</topology>
    </subcellularLocation>
</comment>
<gene>
    <name evidence="9" type="primary">LOC107395014</name>
    <name evidence="8" type="ORF">G4P62_017588</name>
</gene>
<accession>A0A8C6PRP5</accession>
<dbReference type="PANTHER" id="PTHR31258">
    <property type="entry name" value="KERATINOCYTE-ASSOCIATED PROTEIN 3"/>
    <property type="match status" value="1"/>
</dbReference>
<reference evidence="9" key="2">
    <citation type="submission" date="2025-05" db="UniProtKB">
        <authorList>
            <consortium name="Ensembl"/>
        </authorList>
    </citation>
    <scope>IDENTIFICATION</scope>
</reference>
<keyword evidence="10" id="KW-1185">Reference proteome</keyword>
<name>A0A8C6PRP5_NOTFU</name>
<dbReference type="OMA" id="SKRLTWS"/>
<dbReference type="OrthoDB" id="9389418at2759"/>
<organism evidence="9 10">
    <name type="scientific">Nothobranchius furzeri</name>
    <name type="common">Turquoise killifish</name>
    <dbReference type="NCBI Taxonomy" id="105023"/>
    <lineage>
        <taxon>Eukaryota</taxon>
        <taxon>Metazoa</taxon>
        <taxon>Chordata</taxon>
        <taxon>Craniata</taxon>
        <taxon>Vertebrata</taxon>
        <taxon>Euteleostomi</taxon>
        <taxon>Actinopterygii</taxon>
        <taxon>Neopterygii</taxon>
        <taxon>Teleostei</taxon>
        <taxon>Neoteleostei</taxon>
        <taxon>Acanthomorphata</taxon>
        <taxon>Ovalentaria</taxon>
        <taxon>Atherinomorphae</taxon>
        <taxon>Cyprinodontiformes</taxon>
        <taxon>Nothobranchiidae</taxon>
        <taxon>Nothobranchius</taxon>
    </lineage>
</organism>
<dbReference type="EMBL" id="JAAVVJ010000005">
    <property type="protein sequence ID" value="KAF7223213.1"/>
    <property type="molecule type" value="Genomic_DNA"/>
</dbReference>
<dbReference type="Pfam" id="PF12304">
    <property type="entry name" value="BCLP"/>
    <property type="match status" value="1"/>
</dbReference>
<dbReference type="RefSeq" id="XP_015829758.1">
    <property type="nucleotide sequence ID" value="XM_015974272.3"/>
</dbReference>
<feature type="transmembrane region" description="Helical" evidence="7">
    <location>
        <begin position="62"/>
        <end position="82"/>
    </location>
</feature>
<keyword evidence="5 7" id="KW-0472">Membrane</keyword>
<feature type="compositionally biased region" description="Basic and acidic residues" evidence="6">
    <location>
        <begin position="261"/>
        <end position="295"/>
    </location>
</feature>
<feature type="transmembrane region" description="Helical" evidence="7">
    <location>
        <begin position="94"/>
        <end position="121"/>
    </location>
</feature>
<keyword evidence="3 7" id="KW-0812">Transmembrane</keyword>